<evidence type="ECO:0000313" key="3">
    <source>
        <dbReference type="Proteomes" id="UP001172082"/>
    </source>
</evidence>
<gene>
    <name evidence="2" type="ORF">QQ008_16875</name>
</gene>
<proteinExistence type="predicted"/>
<dbReference type="InterPro" id="IPR007791">
    <property type="entry name" value="DjlA_N"/>
</dbReference>
<sequence length="143" mass="16437">MGLFSLFKKDSSSNDKSYLKQLLKVAMADGHEDEIETKFIQKVAGQFNITAEEVQEIRDNLHNITFSEPKTGKERFKMIFDLVWIMMIDGQIDVGEIHTCSRVAMKMGYEPEIIEQLVEAIKDNADEEQSPEETYERLLSSLV</sequence>
<accession>A0ABT8KQN5</accession>
<dbReference type="Pfam" id="PF05099">
    <property type="entry name" value="TerB"/>
    <property type="match status" value="1"/>
</dbReference>
<organism evidence="2 3">
    <name type="scientific">Splendidivirga corallicola</name>
    <dbReference type="NCBI Taxonomy" id="3051826"/>
    <lineage>
        <taxon>Bacteria</taxon>
        <taxon>Pseudomonadati</taxon>
        <taxon>Bacteroidota</taxon>
        <taxon>Cytophagia</taxon>
        <taxon>Cytophagales</taxon>
        <taxon>Splendidivirgaceae</taxon>
        <taxon>Splendidivirga</taxon>
    </lineage>
</organism>
<dbReference type="SUPFAM" id="SSF158682">
    <property type="entry name" value="TerB-like"/>
    <property type="match status" value="1"/>
</dbReference>
<evidence type="ECO:0000259" key="1">
    <source>
        <dbReference type="Pfam" id="PF05099"/>
    </source>
</evidence>
<reference evidence="2" key="1">
    <citation type="submission" date="2023-06" db="EMBL/GenBank/DDBJ databases">
        <title>Genomic of Parafulvivirga corallium.</title>
        <authorList>
            <person name="Wang G."/>
        </authorList>
    </citation>
    <scope>NUCLEOTIDE SEQUENCE</scope>
    <source>
        <strain evidence="2">BMA10</strain>
    </source>
</reference>
<dbReference type="EMBL" id="JAUJEA010000006">
    <property type="protein sequence ID" value="MDN5203065.1"/>
    <property type="molecule type" value="Genomic_DNA"/>
</dbReference>
<keyword evidence="3" id="KW-1185">Reference proteome</keyword>
<evidence type="ECO:0000313" key="2">
    <source>
        <dbReference type="EMBL" id="MDN5203065.1"/>
    </source>
</evidence>
<feature type="domain" description="Co-chaperone DjlA N-terminal" evidence="1">
    <location>
        <begin position="18"/>
        <end position="58"/>
    </location>
</feature>
<dbReference type="RefSeq" id="WP_346753087.1">
    <property type="nucleotide sequence ID" value="NZ_JAUJEA010000006.1"/>
</dbReference>
<protein>
    <submittedName>
        <fullName evidence="2">TerB family tellurite resistance protein</fullName>
    </submittedName>
</protein>
<name>A0ABT8KQN5_9BACT</name>
<dbReference type="InterPro" id="IPR029024">
    <property type="entry name" value="TerB-like"/>
</dbReference>
<comment type="caution">
    <text evidence="2">The sequence shown here is derived from an EMBL/GenBank/DDBJ whole genome shotgun (WGS) entry which is preliminary data.</text>
</comment>
<dbReference type="Proteomes" id="UP001172082">
    <property type="component" value="Unassembled WGS sequence"/>
</dbReference>
<dbReference type="Gene3D" id="1.10.3680.10">
    <property type="entry name" value="TerB-like"/>
    <property type="match status" value="1"/>
</dbReference>